<dbReference type="EMBL" id="JBHTAP010000001">
    <property type="protein sequence ID" value="MFC7234791.1"/>
    <property type="molecule type" value="Genomic_DNA"/>
</dbReference>
<sequence>MWGNRDRATQVTCIACGDTVSRTDAREYDKEGDRYDRRDKEFEYLCKPCHRDIDHQPRGNLESLLAESGAGETDREAFLTRYAELATERGPRSESER</sequence>
<reference evidence="1 2" key="1">
    <citation type="journal article" date="2019" name="Int. J. Syst. Evol. Microbiol.">
        <title>The Global Catalogue of Microorganisms (GCM) 10K type strain sequencing project: providing services to taxonomists for standard genome sequencing and annotation.</title>
        <authorList>
            <consortium name="The Broad Institute Genomics Platform"/>
            <consortium name="The Broad Institute Genome Sequencing Center for Infectious Disease"/>
            <person name="Wu L."/>
            <person name="Ma J."/>
        </authorList>
    </citation>
    <scope>NUCLEOTIDE SEQUENCE [LARGE SCALE GENOMIC DNA]</scope>
    <source>
        <strain evidence="1 2">DT85</strain>
    </source>
</reference>
<accession>A0ABD5ZNF5</accession>
<dbReference type="AlphaFoldDB" id="A0ABD5ZNF5"/>
<keyword evidence="2" id="KW-1185">Reference proteome</keyword>
<protein>
    <recommendedName>
        <fullName evidence="3">Small CPxCG-related zinc finger protein</fullName>
    </recommendedName>
</protein>
<name>A0ABD5ZNF5_9EURY</name>
<evidence type="ECO:0000313" key="2">
    <source>
        <dbReference type="Proteomes" id="UP001596398"/>
    </source>
</evidence>
<dbReference type="GeneID" id="79266462"/>
<proteinExistence type="predicted"/>
<evidence type="ECO:0008006" key="3">
    <source>
        <dbReference type="Google" id="ProtNLM"/>
    </source>
</evidence>
<dbReference type="InterPro" id="IPR055984">
    <property type="entry name" value="DUF7562"/>
</dbReference>
<gene>
    <name evidence="1" type="ORF">ACFQJ4_05595</name>
</gene>
<dbReference type="RefSeq" id="WP_276235813.1">
    <property type="nucleotide sequence ID" value="NZ_CP119802.1"/>
</dbReference>
<organism evidence="1 2">
    <name type="scientific">Halosegnis marinus</name>
    <dbReference type="NCBI Taxonomy" id="3034023"/>
    <lineage>
        <taxon>Archaea</taxon>
        <taxon>Methanobacteriati</taxon>
        <taxon>Methanobacteriota</taxon>
        <taxon>Stenosarchaea group</taxon>
        <taxon>Halobacteria</taxon>
        <taxon>Halobacteriales</taxon>
        <taxon>Natronomonadaceae</taxon>
        <taxon>Halosegnis</taxon>
    </lineage>
</organism>
<comment type="caution">
    <text evidence="1">The sequence shown here is derived from an EMBL/GenBank/DDBJ whole genome shotgun (WGS) entry which is preliminary data.</text>
</comment>
<dbReference type="Proteomes" id="UP001596398">
    <property type="component" value="Unassembled WGS sequence"/>
</dbReference>
<dbReference type="Pfam" id="PF24443">
    <property type="entry name" value="DUF7562"/>
    <property type="match status" value="1"/>
</dbReference>
<evidence type="ECO:0000313" key="1">
    <source>
        <dbReference type="EMBL" id="MFC7234791.1"/>
    </source>
</evidence>